<keyword evidence="2" id="KW-0732">Signal</keyword>
<evidence type="ECO:0000259" key="3">
    <source>
        <dbReference type="Pfam" id="PF06904"/>
    </source>
</evidence>
<reference evidence="5 6" key="3">
    <citation type="submission" date="2020-08" db="EMBL/GenBank/DDBJ databases">
        <title>Genomic Encyclopedia of Type Strains, Phase IV (KMG-IV): sequencing the most valuable type-strain genomes for metagenomic binning, comparative biology and taxonomic classification.</title>
        <authorList>
            <person name="Goeker M."/>
        </authorList>
    </citation>
    <scope>NUCLEOTIDE SEQUENCE [LARGE SCALE GENOMIC DNA]</scope>
    <source>
        <strain evidence="5 6">DSM 24105</strain>
    </source>
</reference>
<evidence type="ECO:0000256" key="2">
    <source>
        <dbReference type="SAM" id="SignalP"/>
    </source>
</evidence>
<dbReference type="EMBL" id="BSPG01000001">
    <property type="protein sequence ID" value="GLS42148.1"/>
    <property type="molecule type" value="Genomic_DNA"/>
</dbReference>
<feature type="compositionally biased region" description="Pro residues" evidence="1">
    <location>
        <begin position="160"/>
        <end position="182"/>
    </location>
</feature>
<dbReference type="AlphaFoldDB" id="A0A7W6F6F6"/>
<feature type="signal peptide" evidence="2">
    <location>
        <begin position="1"/>
        <end position="29"/>
    </location>
</feature>
<organism evidence="5 6">
    <name type="scientific">Methylobacterium brachythecii</name>
    <dbReference type="NCBI Taxonomy" id="1176177"/>
    <lineage>
        <taxon>Bacteria</taxon>
        <taxon>Pseudomonadati</taxon>
        <taxon>Pseudomonadota</taxon>
        <taxon>Alphaproteobacteria</taxon>
        <taxon>Hyphomicrobiales</taxon>
        <taxon>Methylobacteriaceae</taxon>
        <taxon>Methylobacterium</taxon>
    </lineage>
</organism>
<dbReference type="RefSeq" id="WP_284210711.1">
    <property type="nucleotide sequence ID" value="NZ_BSPG01000001.1"/>
</dbReference>
<evidence type="ECO:0000313" key="7">
    <source>
        <dbReference type="Proteomes" id="UP001156881"/>
    </source>
</evidence>
<dbReference type="Proteomes" id="UP000517759">
    <property type="component" value="Unassembled WGS sequence"/>
</dbReference>
<gene>
    <name evidence="4" type="ORF">GCM10007884_01330</name>
    <name evidence="5" type="ORF">GGR33_001795</name>
</gene>
<dbReference type="InterPro" id="IPR009683">
    <property type="entry name" value="Extensin-like_C"/>
</dbReference>
<reference evidence="7" key="2">
    <citation type="journal article" date="2019" name="Int. J. Syst. Evol. Microbiol.">
        <title>The Global Catalogue of Microorganisms (GCM) 10K type strain sequencing project: providing services to taxonomists for standard genome sequencing and annotation.</title>
        <authorList>
            <consortium name="The Broad Institute Genomics Platform"/>
            <consortium name="The Broad Institute Genome Sequencing Center for Infectious Disease"/>
            <person name="Wu L."/>
            <person name="Ma J."/>
        </authorList>
    </citation>
    <scope>NUCLEOTIDE SEQUENCE [LARGE SCALE GENOMIC DNA]</scope>
    <source>
        <strain evidence="7">NBRC 107710</strain>
    </source>
</reference>
<comment type="caution">
    <text evidence="5">The sequence shown here is derived from an EMBL/GenBank/DDBJ whole genome shotgun (WGS) entry which is preliminary data.</text>
</comment>
<feature type="chain" id="PRO_5030719297" description="Extensin-like C-terminal domain-containing protein" evidence="2">
    <location>
        <begin position="30"/>
        <end position="377"/>
    </location>
</feature>
<protein>
    <recommendedName>
        <fullName evidence="3">Extensin-like C-terminal domain-containing protein</fullName>
    </recommendedName>
</protein>
<evidence type="ECO:0000313" key="5">
    <source>
        <dbReference type="EMBL" id="MBB3902300.1"/>
    </source>
</evidence>
<evidence type="ECO:0000256" key="1">
    <source>
        <dbReference type="SAM" id="MobiDB-lite"/>
    </source>
</evidence>
<evidence type="ECO:0000313" key="4">
    <source>
        <dbReference type="EMBL" id="GLS42148.1"/>
    </source>
</evidence>
<feature type="compositionally biased region" description="Pro residues" evidence="1">
    <location>
        <begin position="61"/>
        <end position="75"/>
    </location>
</feature>
<proteinExistence type="predicted"/>
<feature type="region of interest" description="Disordered" evidence="1">
    <location>
        <begin position="29"/>
        <end position="198"/>
    </location>
</feature>
<name>A0A7W6F6F6_9HYPH</name>
<sequence length="377" mass="39021">MRPHSHRPRGPVLSLLLVGLVFASRPVAADPSPLPTCVPTVSVSPPEPPARPEGLAAERPLNPPIDAPPLPPERPPGLSGTPAPEAPATLSTPGIEPPPGTGPAMPLPPARPPELSQALQLKVAPPSPPDLPTCAPSVAEPPLPPGRPAELSPNSAPGKASPPPDLAPPSGLPEEAPLPPARPAELSGDEAAKLAPAVPEDTECLRRLDGLGVTYAKLAPTVNGQCSLPHPLSVSALGGGISIGAPALMTCRLAEGLMRWTAEVQQIADREFGEPLKGFTLGGTYVCRGQNHGVEAQLSEHSFANAVDVMGFTFAKRTPILVGTTPEGSKEAAFVADVRKKACEAFSTVLGPGSDEHHANHLHLDQRERKAGYRLCQ</sequence>
<reference evidence="4" key="4">
    <citation type="submission" date="2023-01" db="EMBL/GenBank/DDBJ databases">
        <title>Draft genome sequence of Methylobacterium brachythecii strain NBRC 107710.</title>
        <authorList>
            <person name="Sun Q."/>
            <person name="Mori K."/>
        </authorList>
    </citation>
    <scope>NUCLEOTIDE SEQUENCE</scope>
    <source>
        <strain evidence="4">NBRC 107710</strain>
    </source>
</reference>
<keyword evidence="7" id="KW-1185">Reference proteome</keyword>
<accession>A0A7W6F6F6</accession>
<feature type="compositionally biased region" description="Pro residues" evidence="1">
    <location>
        <begin position="95"/>
        <end position="112"/>
    </location>
</feature>
<feature type="compositionally biased region" description="Low complexity" evidence="1">
    <location>
        <begin position="35"/>
        <end position="44"/>
    </location>
</feature>
<reference evidence="4" key="1">
    <citation type="journal article" date="2014" name="Int. J. Syst. Evol. Microbiol.">
        <title>Complete genome of a new Firmicutes species belonging to the dominant human colonic microbiota ('Ruminococcus bicirculans') reveals two chromosomes and a selective capacity to utilize plant glucans.</title>
        <authorList>
            <consortium name="NISC Comparative Sequencing Program"/>
            <person name="Wegmann U."/>
            <person name="Louis P."/>
            <person name="Goesmann A."/>
            <person name="Henrissat B."/>
            <person name="Duncan S.H."/>
            <person name="Flint H.J."/>
        </authorList>
    </citation>
    <scope>NUCLEOTIDE SEQUENCE</scope>
    <source>
        <strain evidence="4">NBRC 107710</strain>
    </source>
</reference>
<feature type="domain" description="Extensin-like C-terminal" evidence="3">
    <location>
        <begin position="203"/>
        <end position="377"/>
    </location>
</feature>
<dbReference type="EMBL" id="JACIDN010000003">
    <property type="protein sequence ID" value="MBB3902300.1"/>
    <property type="molecule type" value="Genomic_DNA"/>
</dbReference>
<dbReference type="PRINTS" id="PR01217">
    <property type="entry name" value="PRICHEXTENSN"/>
</dbReference>
<dbReference type="Proteomes" id="UP001156881">
    <property type="component" value="Unassembled WGS sequence"/>
</dbReference>
<evidence type="ECO:0000313" key="6">
    <source>
        <dbReference type="Proteomes" id="UP000517759"/>
    </source>
</evidence>
<dbReference type="Pfam" id="PF06904">
    <property type="entry name" value="Extensin-like_C"/>
    <property type="match status" value="1"/>
</dbReference>